<proteinExistence type="inferred from homology"/>
<keyword evidence="5" id="KW-0508">mRNA splicing</keyword>
<name>A0A0G4F474_VITBC</name>
<evidence type="ECO:0000256" key="3">
    <source>
        <dbReference type="ARBA" id="ARBA00022664"/>
    </source>
</evidence>
<evidence type="ECO:0000256" key="7">
    <source>
        <dbReference type="SAM" id="MobiDB-lite"/>
    </source>
</evidence>
<feature type="compositionally biased region" description="Polar residues" evidence="7">
    <location>
        <begin position="646"/>
        <end position="655"/>
    </location>
</feature>
<evidence type="ECO:0000256" key="1">
    <source>
        <dbReference type="ARBA" id="ARBA00004123"/>
    </source>
</evidence>
<organism evidence="8 9">
    <name type="scientific">Vitrella brassicaformis (strain CCMP3155)</name>
    <dbReference type="NCBI Taxonomy" id="1169540"/>
    <lineage>
        <taxon>Eukaryota</taxon>
        <taxon>Sar</taxon>
        <taxon>Alveolata</taxon>
        <taxon>Colpodellida</taxon>
        <taxon>Vitrellaceae</taxon>
        <taxon>Vitrella</taxon>
    </lineage>
</organism>
<accession>A0A0G4F474</accession>
<dbReference type="EMBL" id="CDMY01000371">
    <property type="protein sequence ID" value="CEM06833.1"/>
    <property type="molecule type" value="Genomic_DNA"/>
</dbReference>
<feature type="compositionally biased region" description="Basic and acidic residues" evidence="7">
    <location>
        <begin position="488"/>
        <end position="497"/>
    </location>
</feature>
<dbReference type="Proteomes" id="UP000041254">
    <property type="component" value="Unassembled WGS sequence"/>
</dbReference>
<feature type="compositionally biased region" description="Basic and acidic residues" evidence="7">
    <location>
        <begin position="443"/>
        <end position="476"/>
    </location>
</feature>
<dbReference type="Pfam" id="PF03371">
    <property type="entry name" value="PRP38"/>
    <property type="match status" value="1"/>
</dbReference>
<dbReference type="OrthoDB" id="3881at2759"/>
<gene>
    <name evidence="8" type="ORF">Vbra_8803</name>
</gene>
<dbReference type="InterPro" id="IPR005037">
    <property type="entry name" value="PRP38"/>
</dbReference>
<evidence type="ECO:0008006" key="10">
    <source>
        <dbReference type="Google" id="ProtNLM"/>
    </source>
</evidence>
<dbReference type="GO" id="GO:0008380">
    <property type="term" value="P:RNA splicing"/>
    <property type="evidence" value="ECO:0007669"/>
    <property type="project" value="UniProtKB-KW"/>
</dbReference>
<dbReference type="VEuPathDB" id="CryptoDB:Vbra_8803"/>
<evidence type="ECO:0000256" key="2">
    <source>
        <dbReference type="ARBA" id="ARBA00006164"/>
    </source>
</evidence>
<dbReference type="GO" id="GO:0006397">
    <property type="term" value="P:mRNA processing"/>
    <property type="evidence" value="ECO:0007669"/>
    <property type="project" value="UniProtKB-KW"/>
</dbReference>
<evidence type="ECO:0000256" key="4">
    <source>
        <dbReference type="ARBA" id="ARBA00022728"/>
    </source>
</evidence>
<feature type="compositionally biased region" description="Basic and acidic residues" evidence="7">
    <location>
        <begin position="411"/>
        <end position="436"/>
    </location>
</feature>
<feature type="compositionally biased region" description="Basic and acidic residues" evidence="7">
    <location>
        <begin position="525"/>
        <end position="565"/>
    </location>
</feature>
<evidence type="ECO:0000313" key="9">
    <source>
        <dbReference type="Proteomes" id="UP000041254"/>
    </source>
</evidence>
<dbReference type="PANTHER" id="PTHR23142">
    <property type="entry name" value="PRE-MRNA-SPLICING FACTOR 38A-RELATED"/>
    <property type="match status" value="1"/>
</dbReference>
<dbReference type="PhylomeDB" id="A0A0G4F474"/>
<sequence>MHRFSNNRLQPAPNLFLQAVSSLWRLVSLLQSRLHSSKHLGCITRLHGVSHHTTRLRTRTLAQASLRQASFRQHSKRQLPSRLRGRHTLPWLMLLARWEEPEILRCHLHTKPQLSCKFCRKYKTAVHQLGRVQRQQEAQSDSLEKPNMVEMTNPTTFNLNTLLRENILSSEYYKSLFALKQFHEVVDEIYQYADHADPYCAGNSRAPSTLFCCLYKFFTMRLTEKQVKSLLDHQDSPYIRACGFLYLRYILDPQKLWKWYEPYFLDDEEFAPGTDKNKKMEMGQFVESLITEDKYGSHSSTVLPRLPVKIKTQYGAQLIAMDEHRKRKKSNKQRIEEFVPGTKVDACSNGDWLEGAVVRVIDKNAGRLSCLVALEDGSEETIDLGLVILRTDEEEDALGDNGPADAEIDESAPREDDGRRNDERGNLKDRKYDVRYSRSRSASKSEDRQDRRKQESDHHEKRKERDGERRRREDASRRRRSPSEEFDDGRGRHVERDRRRRDHHARSRSGSGEPEYRRVKRERSRSRDRDRGSKRDWRDWDEKDRERSDRDRPKTNEELMEEFRKRERNKALASGKDYARRPTSYKSALSAKILQSTRKKSRSPSPNRQPRDEDKRRSPSPEQEDRKEPSLEHKQKMAQLMEKYTKSTPADSGQPLSDVMRLG</sequence>
<feature type="compositionally biased region" description="Basic residues" evidence="7">
    <location>
        <begin position="498"/>
        <end position="507"/>
    </location>
</feature>
<feature type="compositionally biased region" description="Basic and acidic residues" evidence="7">
    <location>
        <begin position="609"/>
        <end position="635"/>
    </location>
</feature>
<comment type="similarity">
    <text evidence="2">Belongs to the PRP38 family.</text>
</comment>
<protein>
    <recommendedName>
        <fullName evidence="10">Pre-mRNA-splicing factor 38</fullName>
    </recommendedName>
</protein>
<dbReference type="InParanoid" id="A0A0G4F474"/>
<keyword evidence="4" id="KW-0747">Spliceosome</keyword>
<keyword evidence="6" id="KW-0539">Nucleus</keyword>
<evidence type="ECO:0000256" key="5">
    <source>
        <dbReference type="ARBA" id="ARBA00023187"/>
    </source>
</evidence>
<feature type="region of interest" description="Disordered" evidence="7">
    <location>
        <begin position="394"/>
        <end position="663"/>
    </location>
</feature>
<evidence type="ECO:0000256" key="6">
    <source>
        <dbReference type="ARBA" id="ARBA00023242"/>
    </source>
</evidence>
<dbReference type="STRING" id="1169540.A0A0G4F474"/>
<dbReference type="GO" id="GO:0005681">
    <property type="term" value="C:spliceosomal complex"/>
    <property type="evidence" value="ECO:0007669"/>
    <property type="project" value="UniProtKB-KW"/>
</dbReference>
<keyword evidence="9" id="KW-1185">Reference proteome</keyword>
<evidence type="ECO:0000313" key="8">
    <source>
        <dbReference type="EMBL" id="CEM06833.1"/>
    </source>
</evidence>
<dbReference type="AlphaFoldDB" id="A0A0G4F474"/>
<reference evidence="8 9" key="1">
    <citation type="submission" date="2014-11" db="EMBL/GenBank/DDBJ databases">
        <authorList>
            <person name="Zhu J."/>
            <person name="Qi W."/>
            <person name="Song R."/>
        </authorList>
    </citation>
    <scope>NUCLEOTIDE SEQUENCE [LARGE SCALE GENOMIC DNA]</scope>
</reference>
<comment type="subcellular location">
    <subcellularLocation>
        <location evidence="1">Nucleus</location>
    </subcellularLocation>
</comment>
<dbReference type="FunCoup" id="A0A0G4F474">
    <property type="interactions" value="70"/>
</dbReference>
<keyword evidence="3" id="KW-0507">mRNA processing</keyword>
<dbReference type="OMA" id="ERSHKHD"/>